<dbReference type="GO" id="GO:0016020">
    <property type="term" value="C:membrane"/>
    <property type="evidence" value="ECO:0007669"/>
    <property type="project" value="TreeGrafter"/>
</dbReference>
<organism evidence="3 4">
    <name type="scientific">Methylomagnum ishizawai</name>
    <dbReference type="NCBI Taxonomy" id="1760988"/>
    <lineage>
        <taxon>Bacteria</taxon>
        <taxon>Pseudomonadati</taxon>
        <taxon>Pseudomonadota</taxon>
        <taxon>Gammaproteobacteria</taxon>
        <taxon>Methylococcales</taxon>
        <taxon>Methylococcaceae</taxon>
        <taxon>Methylomagnum</taxon>
    </lineage>
</organism>
<dbReference type="PANTHER" id="PTHR23028:SF53">
    <property type="entry name" value="ACYL_TRANSF_3 DOMAIN-CONTAINING PROTEIN"/>
    <property type="match status" value="1"/>
</dbReference>
<evidence type="ECO:0000259" key="2">
    <source>
        <dbReference type="Pfam" id="PF01757"/>
    </source>
</evidence>
<gene>
    <name evidence="3" type="ORF">SAMN02949497_0626</name>
</gene>
<keyword evidence="1" id="KW-0812">Transmembrane</keyword>
<feature type="domain" description="Acyltransferase 3" evidence="2">
    <location>
        <begin position="15"/>
        <end position="363"/>
    </location>
</feature>
<proteinExistence type="predicted"/>
<feature type="transmembrane region" description="Helical" evidence="1">
    <location>
        <begin position="80"/>
        <end position="100"/>
    </location>
</feature>
<keyword evidence="1" id="KW-1133">Transmembrane helix</keyword>
<dbReference type="InterPro" id="IPR002656">
    <property type="entry name" value="Acyl_transf_3_dom"/>
</dbReference>
<feature type="transmembrane region" description="Helical" evidence="1">
    <location>
        <begin position="150"/>
        <end position="175"/>
    </location>
</feature>
<dbReference type="GO" id="GO:0000271">
    <property type="term" value="P:polysaccharide biosynthetic process"/>
    <property type="evidence" value="ECO:0007669"/>
    <property type="project" value="TreeGrafter"/>
</dbReference>
<dbReference type="InterPro" id="IPR050879">
    <property type="entry name" value="Acyltransferase_3"/>
</dbReference>
<evidence type="ECO:0000313" key="4">
    <source>
        <dbReference type="Proteomes" id="UP000192923"/>
    </source>
</evidence>
<dbReference type="AlphaFoldDB" id="A0A1Y6CRU6"/>
<protein>
    <submittedName>
        <fullName evidence="3">Peptidoglycan/LPS O-acetylase OafA/YrhL, contains acyltransferase and SGNH-hydrolase domains</fullName>
    </submittedName>
</protein>
<keyword evidence="3" id="KW-0808">Transferase</keyword>
<dbReference type="GO" id="GO:0016787">
    <property type="term" value="F:hydrolase activity"/>
    <property type="evidence" value="ECO:0007669"/>
    <property type="project" value="UniProtKB-KW"/>
</dbReference>
<evidence type="ECO:0000256" key="1">
    <source>
        <dbReference type="SAM" id="Phobius"/>
    </source>
</evidence>
<accession>A0A1Y6CRU6</accession>
<feature type="transmembrane region" description="Helical" evidence="1">
    <location>
        <begin position="232"/>
        <end position="252"/>
    </location>
</feature>
<dbReference type="OrthoDB" id="9767863at2"/>
<dbReference type="GO" id="GO:0016747">
    <property type="term" value="F:acyltransferase activity, transferring groups other than amino-acyl groups"/>
    <property type="evidence" value="ECO:0007669"/>
    <property type="project" value="InterPro"/>
</dbReference>
<keyword evidence="3" id="KW-0378">Hydrolase</keyword>
<dbReference type="STRING" id="1760988.SAMN02949497_0626"/>
<dbReference type="Pfam" id="PF01757">
    <property type="entry name" value="Acyl_transf_3"/>
    <property type="match status" value="1"/>
</dbReference>
<dbReference type="EMBL" id="FXAM01000001">
    <property type="protein sequence ID" value="SMF93348.1"/>
    <property type="molecule type" value="Genomic_DNA"/>
</dbReference>
<keyword evidence="4" id="KW-1185">Reference proteome</keyword>
<feature type="transmembrane region" description="Helical" evidence="1">
    <location>
        <begin position="312"/>
        <end position="332"/>
    </location>
</feature>
<dbReference type="RefSeq" id="WP_085209852.1">
    <property type="nucleotide sequence ID" value="NZ_FXAM01000001.1"/>
</dbReference>
<evidence type="ECO:0000313" key="3">
    <source>
        <dbReference type="EMBL" id="SMF93348.1"/>
    </source>
</evidence>
<reference evidence="3 4" key="1">
    <citation type="submission" date="2016-12" db="EMBL/GenBank/DDBJ databases">
        <authorList>
            <person name="Song W.-J."/>
            <person name="Kurnit D.M."/>
        </authorList>
    </citation>
    <scope>NUCLEOTIDE SEQUENCE [LARGE SCALE GENOMIC DNA]</scope>
    <source>
        <strain evidence="3 4">175</strain>
    </source>
</reference>
<dbReference type="PANTHER" id="PTHR23028">
    <property type="entry name" value="ACETYLTRANSFERASE"/>
    <property type="match status" value="1"/>
</dbReference>
<feature type="transmembrane region" description="Helical" evidence="1">
    <location>
        <begin position="352"/>
        <end position="372"/>
    </location>
</feature>
<feature type="transmembrane region" description="Helical" evidence="1">
    <location>
        <begin position="195"/>
        <end position="220"/>
    </location>
</feature>
<feature type="transmembrane region" description="Helical" evidence="1">
    <location>
        <begin position="120"/>
        <end position="138"/>
    </location>
</feature>
<feature type="transmembrane region" description="Helical" evidence="1">
    <location>
        <begin position="38"/>
        <end position="59"/>
    </location>
</feature>
<sequence>METSGKAWLARTRVLEIDGLRAIAMTMVIAQHCGLLPFGWMGVWLFYAISGYVITRGFVAEEKIEQDIRRRYAHFMLRRFFRIVPIYFIYIIINIVLLSALSQSEPLQDLPYLASFTFNWQMIFGYVPGSGAGTWSAFGHLWTLSVEEQFYLLFPIIALVVPVHSRLPITVFFIISGPIIRYFYSSVITPINPDSGWAAFAVYASSICHFDAFLLGSLIARVEPKLHGNHRLSDAAWVVAMICGLVYVAAYLNINREAGATGISAFRNIISGIIFGQHREVLLYLIVNLFMGAVLIHAVLRRPLSGLLSSRLLVWVGSISYGGYLFHALLLWMMKYFLGSPVRELPIPERVLYFSMVWLITISVAYISFRWFEAPVARWGRARLSSV</sequence>
<name>A0A1Y6CRU6_9GAMM</name>
<dbReference type="Proteomes" id="UP000192923">
    <property type="component" value="Unassembled WGS sequence"/>
</dbReference>
<feature type="transmembrane region" description="Helical" evidence="1">
    <location>
        <begin position="281"/>
        <end position="300"/>
    </location>
</feature>
<keyword evidence="1" id="KW-0472">Membrane</keyword>
<keyword evidence="3" id="KW-0012">Acyltransferase</keyword>